<dbReference type="Proteomes" id="UP000032534">
    <property type="component" value="Unassembled WGS sequence"/>
</dbReference>
<sequence length="642" mass="74655">LKISRIRANLIIQKIGEQRKIRMKDDEFMGKLNSNQIERLAVDAVKNEANRPFSGLVADIKEGDKGVSFDGDITVFIDNTETVEAFLGKVQVQVKGNQVSKMSGNIRKFSLSLKHIKNYYKQSGVLLFVVELSIDNSANMNSKIFYKQLLPQELSNIIRLYGQKKKQGSKSIELRALEESDLRTVCVRFLNEQKQQPLNLIERDISKNVPYPEYELRSLTYNPDNQSTSNVYEHDFFLYGKDDTYNILVPLQLGRIQKIGSQIQETLTISGDTYQFNVKTTEDEKCTTRNFEDTLILTHQRGTKKLTFNLTNFKSLTLQLKTLKFMKGILLSLEVPWIGEKNGFENGSDIKEYVKNIDARYKLMLDVQKVFFDLNIPEDTLIEQRDQNKDIFDQLKYLVDFYLYNNIERLNIPNKHASTFFNYKIGNKMVVLYYCHSKKKKIVNLFAKEVNEEIFSTTVIANNITKESAPHSPYVLLDLESLAYSLNINFDIVKESFNHFDPFLIELASEVTNRFYLNCIRAFDITSNANYLEVAEYILNKYYASSSYEPDSIEAAIVAINEIQIRVRKTNKISESDVALLMDLKFRFDINEFSSLHFSINVLLKNKQEAIYFYTKLEKNSQESFREYPIYLLYDQLFREHG</sequence>
<comment type="caution">
    <text evidence="1">The sequence shown here is derived from an EMBL/GenBank/DDBJ whole genome shotgun (WGS) entry which is preliminary data.</text>
</comment>
<gene>
    <name evidence="1" type="ORF">QD47_28650</name>
</gene>
<organism evidence="1 2">
    <name type="scientific">Paenibacillus terrae</name>
    <dbReference type="NCBI Taxonomy" id="159743"/>
    <lineage>
        <taxon>Bacteria</taxon>
        <taxon>Bacillati</taxon>
        <taxon>Bacillota</taxon>
        <taxon>Bacilli</taxon>
        <taxon>Bacillales</taxon>
        <taxon>Paenibacillaceae</taxon>
        <taxon>Paenibacillus</taxon>
    </lineage>
</organism>
<keyword evidence="2" id="KW-1185">Reference proteome</keyword>
<dbReference type="EMBL" id="JTHP01000132">
    <property type="protein sequence ID" value="KJD42350.1"/>
    <property type="molecule type" value="Genomic_DNA"/>
</dbReference>
<protein>
    <recommendedName>
        <fullName evidence="3">DUF4365 domain-containing protein</fullName>
    </recommendedName>
</protein>
<dbReference type="PATRIC" id="fig|159743.3.peg.6397"/>
<dbReference type="AlphaFoldDB" id="A0A0D7WT73"/>
<name>A0A0D7WT73_9BACL</name>
<accession>A0A0D7WT73</accession>
<reference evidence="1 2" key="1">
    <citation type="submission" date="2014-11" db="EMBL/GenBank/DDBJ databases">
        <title>Draft Genome Sequences of Paenibacillus polymyxa NRRL B-30509 and Paenibacillus terrae NRRL B-30644, Strains from a Poultry Environment that Produce Tridecaptin A and Paenicidins.</title>
        <authorList>
            <person name="van Belkum M.J."/>
            <person name="Lohans C.T."/>
            <person name="Vederas J.C."/>
        </authorList>
    </citation>
    <scope>NUCLEOTIDE SEQUENCE [LARGE SCALE GENOMIC DNA]</scope>
    <source>
        <strain evidence="1 2">NRRL B-30644</strain>
    </source>
</reference>
<evidence type="ECO:0008006" key="3">
    <source>
        <dbReference type="Google" id="ProtNLM"/>
    </source>
</evidence>
<proteinExistence type="predicted"/>
<evidence type="ECO:0000313" key="1">
    <source>
        <dbReference type="EMBL" id="KJD42350.1"/>
    </source>
</evidence>
<evidence type="ECO:0000313" key="2">
    <source>
        <dbReference type="Proteomes" id="UP000032534"/>
    </source>
</evidence>
<feature type="non-terminal residue" evidence="1">
    <location>
        <position position="1"/>
    </location>
</feature>
<dbReference type="RefSeq" id="WP_044649327.1">
    <property type="nucleotide sequence ID" value="NZ_JTHP01000132.1"/>
</dbReference>